<name>A0A1Y0IJ76_9GAMM</name>
<dbReference type="KEGG" id="ome:OLMES_5464"/>
<evidence type="ECO:0000256" key="2">
    <source>
        <dbReference type="ARBA" id="ARBA00006156"/>
    </source>
</evidence>
<dbReference type="PRINTS" id="PR00952">
    <property type="entry name" value="TYPE3IMQPROT"/>
</dbReference>
<dbReference type="OrthoDB" id="9806440at2"/>
<organism evidence="9 10">
    <name type="scientific">Oleiphilus messinensis</name>
    <dbReference type="NCBI Taxonomy" id="141451"/>
    <lineage>
        <taxon>Bacteria</taxon>
        <taxon>Pseudomonadati</taxon>
        <taxon>Pseudomonadota</taxon>
        <taxon>Gammaproteobacteria</taxon>
        <taxon>Oceanospirillales</taxon>
        <taxon>Oleiphilaceae</taxon>
        <taxon>Oleiphilus</taxon>
    </lineage>
</organism>
<keyword evidence="6" id="KW-0843">Virulence</keyword>
<sequence length="88" mass="9787">MNVDIIRFTQEALWLMLILTAPPVLAAAFTGLIISFLQAITQIQEQTIPFAVKLAVVAIVLLLMAGVIGENLYQYTNRIFAHFPNLTQ</sequence>
<protein>
    <submittedName>
        <fullName evidence="9">Type III secretory pathway needle complex export protein</fullName>
    </submittedName>
</protein>
<evidence type="ECO:0000256" key="8">
    <source>
        <dbReference type="SAM" id="Phobius"/>
    </source>
</evidence>
<gene>
    <name evidence="9" type="ORF">OLMES_5464</name>
</gene>
<evidence type="ECO:0000256" key="4">
    <source>
        <dbReference type="ARBA" id="ARBA00022692"/>
    </source>
</evidence>
<comment type="subcellular location">
    <subcellularLocation>
        <location evidence="1">Cell membrane</location>
        <topology evidence="1">Multi-pass membrane protein</topology>
    </subcellularLocation>
</comment>
<dbReference type="InterPro" id="IPR006306">
    <property type="entry name" value="T3SS_HrpO"/>
</dbReference>
<dbReference type="PANTHER" id="PTHR34040">
    <property type="entry name" value="FLAGELLAR BIOSYNTHETIC PROTEIN FLIQ"/>
    <property type="match status" value="1"/>
</dbReference>
<keyword evidence="10" id="KW-1185">Reference proteome</keyword>
<dbReference type="InterPro" id="IPR002191">
    <property type="entry name" value="Bac_export_3"/>
</dbReference>
<keyword evidence="3" id="KW-1003">Cell membrane</keyword>
<keyword evidence="7 8" id="KW-0472">Membrane</keyword>
<dbReference type="EMBL" id="CP021425">
    <property type="protein sequence ID" value="ARU59444.1"/>
    <property type="molecule type" value="Genomic_DNA"/>
</dbReference>
<dbReference type="RefSeq" id="WP_087464117.1">
    <property type="nucleotide sequence ID" value="NZ_CP021425.1"/>
</dbReference>
<evidence type="ECO:0000256" key="3">
    <source>
        <dbReference type="ARBA" id="ARBA00022475"/>
    </source>
</evidence>
<dbReference type="PANTHER" id="PTHR34040:SF7">
    <property type="entry name" value="SURFACE PRESENTATION OF ANTIGENS PROTEIN SPAQ"/>
    <property type="match status" value="1"/>
</dbReference>
<comment type="similarity">
    <text evidence="2">Belongs to the FliQ/MopD/SpaQ family.</text>
</comment>
<dbReference type="GO" id="GO:0005886">
    <property type="term" value="C:plasma membrane"/>
    <property type="evidence" value="ECO:0007669"/>
    <property type="project" value="UniProtKB-SubCell"/>
</dbReference>
<dbReference type="GO" id="GO:0009306">
    <property type="term" value="P:protein secretion"/>
    <property type="evidence" value="ECO:0007669"/>
    <property type="project" value="InterPro"/>
</dbReference>
<reference evidence="9 10" key="1">
    <citation type="submission" date="2017-05" db="EMBL/GenBank/DDBJ databases">
        <title>Genomic insights into alkan degradation activity of Oleiphilus messinensis.</title>
        <authorList>
            <person name="Kozyavkin S.A."/>
            <person name="Slesarev A.I."/>
            <person name="Golyshin P.N."/>
            <person name="Korzhenkov A."/>
            <person name="Golyshina O.N."/>
            <person name="Toshchakov S.V."/>
        </authorList>
    </citation>
    <scope>NUCLEOTIDE SEQUENCE [LARGE SCALE GENOMIC DNA]</scope>
    <source>
        <strain evidence="9 10">ME102</strain>
    </source>
</reference>
<evidence type="ECO:0000313" key="10">
    <source>
        <dbReference type="Proteomes" id="UP000196027"/>
    </source>
</evidence>
<dbReference type="AlphaFoldDB" id="A0A1Y0IJ76"/>
<evidence type="ECO:0000256" key="7">
    <source>
        <dbReference type="ARBA" id="ARBA00023136"/>
    </source>
</evidence>
<keyword evidence="4 8" id="KW-0812">Transmembrane</keyword>
<feature type="transmembrane region" description="Helical" evidence="8">
    <location>
        <begin position="12"/>
        <end position="36"/>
    </location>
</feature>
<dbReference type="Pfam" id="PF01313">
    <property type="entry name" value="Bac_export_3"/>
    <property type="match status" value="1"/>
</dbReference>
<dbReference type="NCBIfam" id="TIGR01403">
    <property type="entry name" value="fliQ_rel_III"/>
    <property type="match status" value="1"/>
</dbReference>
<feature type="transmembrane region" description="Helical" evidence="8">
    <location>
        <begin position="48"/>
        <end position="68"/>
    </location>
</feature>
<proteinExistence type="inferred from homology"/>
<dbReference type="PIRSF" id="PIRSF004669">
    <property type="entry name" value="FliQ"/>
    <property type="match status" value="1"/>
</dbReference>
<evidence type="ECO:0000313" key="9">
    <source>
        <dbReference type="EMBL" id="ARU59444.1"/>
    </source>
</evidence>
<evidence type="ECO:0000256" key="5">
    <source>
        <dbReference type="ARBA" id="ARBA00022989"/>
    </source>
</evidence>
<accession>A0A1Y0IJ76</accession>
<evidence type="ECO:0000256" key="6">
    <source>
        <dbReference type="ARBA" id="ARBA00023026"/>
    </source>
</evidence>
<evidence type="ECO:0000256" key="1">
    <source>
        <dbReference type="ARBA" id="ARBA00004651"/>
    </source>
</evidence>
<keyword evidence="5 8" id="KW-1133">Transmembrane helix</keyword>
<dbReference type="Proteomes" id="UP000196027">
    <property type="component" value="Chromosome"/>
</dbReference>